<protein>
    <submittedName>
        <fullName evidence="2">Uncharacterized protein</fullName>
    </submittedName>
</protein>
<comment type="caution">
    <text evidence="2">The sequence shown here is derived from an EMBL/GenBank/DDBJ whole genome shotgun (WGS) entry which is preliminary data.</text>
</comment>
<feature type="compositionally biased region" description="Acidic residues" evidence="1">
    <location>
        <begin position="487"/>
        <end position="506"/>
    </location>
</feature>
<feature type="compositionally biased region" description="Basic residues" evidence="1">
    <location>
        <begin position="467"/>
        <end position="480"/>
    </location>
</feature>
<dbReference type="AlphaFoldDB" id="A0ABD1YUG1"/>
<evidence type="ECO:0000313" key="2">
    <source>
        <dbReference type="EMBL" id="KAL2634398.1"/>
    </source>
</evidence>
<feature type="region of interest" description="Disordered" evidence="1">
    <location>
        <begin position="404"/>
        <end position="671"/>
    </location>
</feature>
<name>A0ABD1YUG1_9MARC</name>
<feature type="compositionally biased region" description="Basic and acidic residues" evidence="1">
    <location>
        <begin position="536"/>
        <end position="548"/>
    </location>
</feature>
<keyword evidence="3" id="KW-1185">Reference proteome</keyword>
<gene>
    <name evidence="2" type="ORF">R1flu_005877</name>
</gene>
<feature type="compositionally biased region" description="Low complexity" evidence="1">
    <location>
        <begin position="606"/>
        <end position="617"/>
    </location>
</feature>
<feature type="compositionally biased region" description="Low complexity" evidence="1">
    <location>
        <begin position="633"/>
        <end position="645"/>
    </location>
</feature>
<feature type="region of interest" description="Disordered" evidence="1">
    <location>
        <begin position="1"/>
        <end position="20"/>
    </location>
</feature>
<accession>A0ABD1YUG1</accession>
<organism evidence="2 3">
    <name type="scientific">Riccia fluitans</name>
    <dbReference type="NCBI Taxonomy" id="41844"/>
    <lineage>
        <taxon>Eukaryota</taxon>
        <taxon>Viridiplantae</taxon>
        <taxon>Streptophyta</taxon>
        <taxon>Embryophyta</taxon>
        <taxon>Marchantiophyta</taxon>
        <taxon>Marchantiopsida</taxon>
        <taxon>Marchantiidae</taxon>
        <taxon>Marchantiales</taxon>
        <taxon>Ricciaceae</taxon>
        <taxon>Riccia</taxon>
    </lineage>
</organism>
<feature type="compositionally biased region" description="Polar residues" evidence="1">
    <location>
        <begin position="404"/>
        <end position="422"/>
    </location>
</feature>
<feature type="region of interest" description="Disordered" evidence="1">
    <location>
        <begin position="338"/>
        <end position="363"/>
    </location>
</feature>
<sequence>MDVDPEAPGEPTEVEAPSPELPYIYQRCRIDLIPPPPGDDDGVEALFEEERYELYERAVGAGEAVVITRGVNRKPLNAKQTEIFLNSESTQELMWRTFATLRYEDAVRVNSLQQYRDFLGIDKIVSHISNPHFKLEARKHPRTLREFIPFQVKFDCVAASMPYPGAPEYASRPQNRAGNLCEVLLYVIHGMKLADDKKGAFKFITRESAKRKIARRLIQIRIKDAIRIRTLDDLEDFAGALEVCQTLKEAQTIFHSIDDYSKRLCERLYDSGAVESYALARRLLRQPRVSAVVEDKYTEFARLAASYTRKSQRKHYTTWAPYDEFLGVGLVCEAASQSTRPPRYDAPPKPSEVHGGESPPDEVVPKVDWIEVITNLAEKYEIPVEETGLFDNIDHQQNVGANTDDQLQQEQDAENGQEQQDGGNEREQEEDAGNDQEQQHDAGNRQDNNMQEQEDAGNDREQQNVVGKKKKRKKNKKNKNKASTTAADEEDPEADEEEEITIDQNEESSTKPSSFNEGPAESSPQDPPDGGQEINEPGRRKTREEKGKVVVTSDGTTQGYDEEGIAERIGHLRPESPTVQQREEDFLQLEEEEDSKRPRINRPVNSGSGSSSTLTLSFPQHPRQLHSHQFQGSSSSSATRPSSTPVNQDTDPRTEAAHHTPEPEEIQMPPSDQNLQYHELILRGMDFLKGVTREILNNFVADDKRSYSAILPRMNRDVTQEGYRPGCKVWLQTNMFPLTFNTPEFYSYPLYWEPQSIITKGGLHRTCKVSLWKKVRAVSEIQWKASNGVEPRNFDPGAWDLGNSLYRYAEIDPGILKNKRTNPLTVKTTLQTRISRLTDDPDAKQITYWQMFDLTDKQVKLHIRDKKRKNVMTNMSEIQNIGCKAEDFERWENLRDVLQSIFHLHPAWTLDWIEDLNRKRLFFPKSPTGRPSSAQDLARAEILASIFGPQDENETESNLFVFRRGYRSSPRLFPTGVYVNVWTCLAPFYKPGRTVGNAIHCVLNLKFKEINAKPYGGGDLSGQEIQWITHALKYVRVETKLAKKMALCPPRFYRIYGFSSEPCHRLSVAFYNANNNAAAAAARNRDGQVSFLKFCEQYYKEAYQKWPEMQYSRITRQDFMLRNLPAVKVNPLKDYYLPPWALQIREGDKHGVKSSGILGNIARRRRKSLYRDIGANEYMKSITTWMKYWIETYVVQSSNLEYWMKHSSTHVLL</sequence>
<feature type="compositionally biased region" description="Basic and acidic residues" evidence="1">
    <location>
        <begin position="565"/>
        <end position="574"/>
    </location>
</feature>
<proteinExistence type="predicted"/>
<dbReference type="EMBL" id="JBHFFA010000003">
    <property type="protein sequence ID" value="KAL2634398.1"/>
    <property type="molecule type" value="Genomic_DNA"/>
</dbReference>
<evidence type="ECO:0000313" key="3">
    <source>
        <dbReference type="Proteomes" id="UP001605036"/>
    </source>
</evidence>
<feature type="compositionally biased region" description="Basic and acidic residues" evidence="1">
    <location>
        <begin position="650"/>
        <end position="662"/>
    </location>
</feature>
<dbReference type="Proteomes" id="UP001605036">
    <property type="component" value="Unassembled WGS sequence"/>
</dbReference>
<evidence type="ECO:0000256" key="1">
    <source>
        <dbReference type="SAM" id="MobiDB-lite"/>
    </source>
</evidence>
<reference evidence="2 3" key="1">
    <citation type="submission" date="2024-09" db="EMBL/GenBank/DDBJ databases">
        <title>Chromosome-scale assembly of Riccia fluitans.</title>
        <authorList>
            <person name="Paukszto L."/>
            <person name="Sawicki J."/>
            <person name="Karawczyk K."/>
            <person name="Piernik-Szablinska J."/>
            <person name="Szczecinska M."/>
            <person name="Mazdziarz M."/>
        </authorList>
    </citation>
    <scope>NUCLEOTIDE SEQUENCE [LARGE SCALE GENOMIC DNA]</scope>
    <source>
        <strain evidence="2">Rf_01</strain>
        <tissue evidence="2">Aerial parts of the thallus</tissue>
    </source>
</reference>